<evidence type="ECO:0000313" key="3">
    <source>
        <dbReference type="Proteomes" id="UP000829364"/>
    </source>
</evidence>
<sequence>MGATCRMSQMLRRLAAAHHDELSVEDDDATATTPRLCSAVRPPPPPPPNSVPGIWLESAATHTSPEALGQPWRWASAPNTTITRRFRHGRHCHVLTEQIISGKVQNRV</sequence>
<organism evidence="2 3">
    <name type="scientific">Purpureocillium takamizusanense</name>
    <dbReference type="NCBI Taxonomy" id="2060973"/>
    <lineage>
        <taxon>Eukaryota</taxon>
        <taxon>Fungi</taxon>
        <taxon>Dikarya</taxon>
        <taxon>Ascomycota</taxon>
        <taxon>Pezizomycotina</taxon>
        <taxon>Sordariomycetes</taxon>
        <taxon>Hypocreomycetidae</taxon>
        <taxon>Hypocreales</taxon>
        <taxon>Ophiocordycipitaceae</taxon>
        <taxon>Purpureocillium</taxon>
    </lineage>
</organism>
<gene>
    <name evidence="2" type="ORF">JDV02_006375</name>
</gene>
<protein>
    <submittedName>
        <fullName evidence="2">Uncharacterized protein</fullName>
    </submittedName>
</protein>
<feature type="compositionally biased region" description="Pro residues" evidence="1">
    <location>
        <begin position="41"/>
        <end position="50"/>
    </location>
</feature>
<dbReference type="KEGG" id="ptkz:JDV02_006375"/>
<dbReference type="EMBL" id="CP086358">
    <property type="protein sequence ID" value="UNI20273.1"/>
    <property type="molecule type" value="Genomic_DNA"/>
</dbReference>
<reference evidence="2" key="1">
    <citation type="submission" date="2021-11" db="EMBL/GenBank/DDBJ databases">
        <title>Purpureocillium_takamizusanense_genome.</title>
        <authorList>
            <person name="Nguyen N.-H."/>
        </authorList>
    </citation>
    <scope>NUCLEOTIDE SEQUENCE</scope>
    <source>
        <strain evidence="2">PT3</strain>
    </source>
</reference>
<dbReference type="Proteomes" id="UP000829364">
    <property type="component" value="Chromosome 5"/>
</dbReference>
<feature type="region of interest" description="Disordered" evidence="1">
    <location>
        <begin position="19"/>
        <end position="52"/>
    </location>
</feature>
<dbReference type="GeneID" id="72068324"/>
<dbReference type="RefSeq" id="XP_047843754.1">
    <property type="nucleotide sequence ID" value="XM_047987765.1"/>
</dbReference>
<evidence type="ECO:0000256" key="1">
    <source>
        <dbReference type="SAM" id="MobiDB-lite"/>
    </source>
</evidence>
<proteinExistence type="predicted"/>
<dbReference type="AlphaFoldDB" id="A0A9Q8QI51"/>
<name>A0A9Q8QI51_9HYPO</name>
<evidence type="ECO:0000313" key="2">
    <source>
        <dbReference type="EMBL" id="UNI20273.1"/>
    </source>
</evidence>
<keyword evidence="3" id="KW-1185">Reference proteome</keyword>
<accession>A0A9Q8QI51</accession>